<dbReference type="Proteomes" id="UP000242414">
    <property type="component" value="Unassembled WGS sequence"/>
</dbReference>
<dbReference type="PROSITE" id="PS50003">
    <property type="entry name" value="PH_DOMAIN"/>
    <property type="match status" value="1"/>
</dbReference>
<dbReference type="PANTHER" id="PTHR46857">
    <property type="entry name" value="EPITHELIAL CELL-TRANSFORMING SEQUENCE 2 ONCOGENE-LIKE"/>
    <property type="match status" value="1"/>
</dbReference>
<feature type="domain" description="PH" evidence="1">
    <location>
        <begin position="327"/>
        <end position="484"/>
    </location>
</feature>
<dbReference type="SUPFAM" id="SSF50729">
    <property type="entry name" value="PH domain-like"/>
    <property type="match status" value="1"/>
</dbReference>
<dbReference type="GO" id="GO:0005085">
    <property type="term" value="F:guanyl-nucleotide exchange factor activity"/>
    <property type="evidence" value="ECO:0007669"/>
    <property type="project" value="InterPro"/>
</dbReference>
<dbReference type="InterPro" id="IPR052805">
    <property type="entry name" value="GEF_Ubiquitin-Prot_Reg"/>
</dbReference>
<dbReference type="InterPro" id="IPR035899">
    <property type="entry name" value="DBL_dom_sf"/>
</dbReference>
<dbReference type="Pfam" id="PF00621">
    <property type="entry name" value="RhoGEF"/>
    <property type="match status" value="1"/>
</dbReference>
<proteinExistence type="predicted"/>
<dbReference type="AlphaFoldDB" id="A0A1X0QW16"/>
<reference evidence="3" key="1">
    <citation type="journal article" date="2016" name="Proc. Natl. Acad. Sci. U.S.A.">
        <title>Lipid metabolic changes in an early divergent fungus govern the establishment of a mutualistic symbiosis with endobacteria.</title>
        <authorList>
            <person name="Lastovetsky O.A."/>
            <person name="Gaspar M.L."/>
            <person name="Mondo S.J."/>
            <person name="LaButti K.M."/>
            <person name="Sandor L."/>
            <person name="Grigoriev I.V."/>
            <person name="Henry S.A."/>
            <person name="Pawlowska T.E."/>
        </authorList>
    </citation>
    <scope>NUCLEOTIDE SEQUENCE [LARGE SCALE GENOMIC DNA]</scope>
    <source>
        <strain evidence="3">ATCC 52814</strain>
    </source>
</reference>
<accession>A0A1X0QW16</accession>
<dbReference type="PANTHER" id="PTHR46857:SF2">
    <property type="entry name" value="F-BOX ONLY PROTEIN 16"/>
    <property type="match status" value="1"/>
</dbReference>
<evidence type="ECO:0000313" key="3">
    <source>
        <dbReference type="EMBL" id="ORE03947.1"/>
    </source>
</evidence>
<dbReference type="OrthoDB" id="10254377at2759"/>
<dbReference type="InterPro" id="IPR000219">
    <property type="entry name" value="DH_dom"/>
</dbReference>
<dbReference type="SMART" id="SM00325">
    <property type="entry name" value="RhoGEF"/>
    <property type="match status" value="1"/>
</dbReference>
<evidence type="ECO:0000259" key="1">
    <source>
        <dbReference type="PROSITE" id="PS50003"/>
    </source>
</evidence>
<feature type="domain" description="DH" evidence="2">
    <location>
        <begin position="97"/>
        <end position="298"/>
    </location>
</feature>
<dbReference type="PROSITE" id="PS50010">
    <property type="entry name" value="DH_2"/>
    <property type="match status" value="1"/>
</dbReference>
<dbReference type="SUPFAM" id="SSF48065">
    <property type="entry name" value="DBL homology domain (DH-domain)"/>
    <property type="match status" value="1"/>
</dbReference>
<protein>
    <submittedName>
        <fullName evidence="3">Dbl homology domain-containing protein</fullName>
    </submittedName>
</protein>
<dbReference type="Gene3D" id="1.20.900.10">
    <property type="entry name" value="Dbl homology (DH) domain"/>
    <property type="match status" value="1"/>
</dbReference>
<dbReference type="Gene3D" id="2.30.29.30">
    <property type="entry name" value="Pleckstrin-homology domain (PH domain)/Phosphotyrosine-binding domain (PTB)"/>
    <property type="match status" value="1"/>
</dbReference>
<dbReference type="InterPro" id="IPR011993">
    <property type="entry name" value="PH-like_dom_sf"/>
</dbReference>
<evidence type="ECO:0000259" key="2">
    <source>
        <dbReference type="PROSITE" id="PS50010"/>
    </source>
</evidence>
<organism evidence="3">
    <name type="scientific">Rhizopus microsporus var. microsporus</name>
    <dbReference type="NCBI Taxonomy" id="86635"/>
    <lineage>
        <taxon>Eukaryota</taxon>
        <taxon>Fungi</taxon>
        <taxon>Fungi incertae sedis</taxon>
        <taxon>Mucoromycota</taxon>
        <taxon>Mucoromycotina</taxon>
        <taxon>Mucoromycetes</taxon>
        <taxon>Mucorales</taxon>
        <taxon>Mucorineae</taxon>
        <taxon>Rhizopodaceae</taxon>
        <taxon>Rhizopus</taxon>
    </lineage>
</organism>
<sequence>MMEFNQKGNQPTSLYNYSSHNSSISRPCSISTASSTGSIILDPYNLSFLTDNPKHYNQLVEDLSIIDNVYDVLSEEYENDTGLNDKQVLDVARYVAYKQQIISQIIQSETNYVNEFYDFQEIYATSIRDWLDTNEDKEVNVKMKSTPARKTLDTLFETFHHLSTLHSNFLKELNERFKIWGPTQLISDVFSNFYKDLATYNTFFNQHPEFVMTLDILYRLPSFAKFIETKMNENKQRQSSLKIADLMHYLQIPLTRTSYYAKAVHQLKHYSDPSTPDFTFLCQLADNFRSLDKEWSERKKSCQSHLMVLEVYRTVQGCPVNVTLNRRLILFADLIKVDVDDVTATSDVRTYYLYSDHLIFCRKQKDKKDAPRKLVYKGSLNLRGAELKYLSPALVTKMCETKKSSLFKIGKKSTDSTSLPGTEAFGFELVTTEINAEAVAPMYFSGATIPPQVASGPVRRRHILRTRTAEEQKMWYESLEKVIKTISHASRKH</sequence>
<gene>
    <name evidence="3" type="ORF">BCV72DRAFT_337645</name>
</gene>
<dbReference type="VEuPathDB" id="FungiDB:BCV72DRAFT_337645"/>
<dbReference type="InterPro" id="IPR001849">
    <property type="entry name" value="PH_domain"/>
</dbReference>
<dbReference type="SMART" id="SM00233">
    <property type="entry name" value="PH"/>
    <property type="match status" value="1"/>
</dbReference>
<dbReference type="EMBL" id="KV921986">
    <property type="protein sequence ID" value="ORE03947.1"/>
    <property type="molecule type" value="Genomic_DNA"/>
</dbReference>
<name>A0A1X0QW16_RHIZD</name>